<dbReference type="InterPro" id="IPR002659">
    <property type="entry name" value="Glyco_trans_31"/>
</dbReference>
<keyword evidence="3 10" id="KW-0328">Glycosyltransferase</keyword>
<sequence length="271" mass="30350">MNSAIAFFVGVAPDLKDHEAVLDEASREGDIVVLNFTDSYKTLTHKFLHGTKWVSDNCLLEPSATVVKLDDDVLVNLFALSAYLNSGVMSLPGIHCQVISGARPFRLRKSKWYVRKQDYASETYPSYCAGAAFIMQPSILFALYEASTHVPFFWVDDVYVTGILGEYANVTLVQMVEYIIAGKGRKTPAVKETTIFLHTGWYVDLAPTVEVVPRPCLEAASSARWTAQSCAVRFELSTVAFQCERRLRWKREMNRHCSNCLLDPDTPTACD</sequence>
<evidence type="ECO:0000256" key="3">
    <source>
        <dbReference type="ARBA" id="ARBA00022676"/>
    </source>
</evidence>
<dbReference type="Gene3D" id="3.90.550.50">
    <property type="match status" value="1"/>
</dbReference>
<keyword evidence="5" id="KW-0812">Transmembrane</keyword>
<keyword evidence="6" id="KW-0735">Signal-anchor</keyword>
<keyword evidence="12" id="KW-1185">Reference proteome</keyword>
<keyword evidence="9" id="KW-0472">Membrane</keyword>
<dbReference type="GO" id="GO:0000139">
    <property type="term" value="C:Golgi membrane"/>
    <property type="evidence" value="ECO:0007669"/>
    <property type="project" value="UniProtKB-SubCell"/>
</dbReference>
<evidence type="ECO:0000256" key="10">
    <source>
        <dbReference type="RuleBase" id="RU363063"/>
    </source>
</evidence>
<evidence type="ECO:0000256" key="5">
    <source>
        <dbReference type="ARBA" id="ARBA00022692"/>
    </source>
</evidence>
<evidence type="ECO:0000256" key="9">
    <source>
        <dbReference type="ARBA" id="ARBA00023136"/>
    </source>
</evidence>
<evidence type="ECO:0000256" key="4">
    <source>
        <dbReference type="ARBA" id="ARBA00022679"/>
    </source>
</evidence>
<dbReference type="GO" id="GO:0016758">
    <property type="term" value="F:hexosyltransferase activity"/>
    <property type="evidence" value="ECO:0007669"/>
    <property type="project" value="InterPro"/>
</dbReference>
<gene>
    <name evidence="11" type="ORF">HPB51_005236</name>
</gene>
<accession>A0A9J6EXW5</accession>
<keyword evidence="8 10" id="KW-0333">Golgi apparatus</keyword>
<evidence type="ECO:0000256" key="8">
    <source>
        <dbReference type="ARBA" id="ARBA00023034"/>
    </source>
</evidence>
<reference evidence="11" key="2">
    <citation type="submission" date="2021-09" db="EMBL/GenBank/DDBJ databases">
        <authorList>
            <person name="Jia N."/>
            <person name="Wang J."/>
            <person name="Shi W."/>
            <person name="Du L."/>
            <person name="Sun Y."/>
            <person name="Zhan W."/>
            <person name="Jiang J."/>
            <person name="Wang Q."/>
            <person name="Zhang B."/>
            <person name="Ji P."/>
            <person name="Sakyi L.B."/>
            <person name="Cui X."/>
            <person name="Yuan T."/>
            <person name="Jiang B."/>
            <person name="Yang W."/>
            <person name="Lam T.T.-Y."/>
            <person name="Chang Q."/>
            <person name="Ding S."/>
            <person name="Wang X."/>
            <person name="Zhu J."/>
            <person name="Ruan X."/>
            <person name="Zhao L."/>
            <person name="Wei J."/>
            <person name="Que T."/>
            <person name="Du C."/>
            <person name="Cheng J."/>
            <person name="Dai P."/>
            <person name="Han X."/>
            <person name="Huang E."/>
            <person name="Gao Y."/>
            <person name="Liu J."/>
            <person name="Shao H."/>
            <person name="Ye R."/>
            <person name="Li L."/>
            <person name="Wei W."/>
            <person name="Wang X."/>
            <person name="Wang C."/>
            <person name="Huo Q."/>
            <person name="Li W."/>
            <person name="Guo W."/>
            <person name="Chen H."/>
            <person name="Chen S."/>
            <person name="Zhou L."/>
            <person name="Zhou L."/>
            <person name="Ni X."/>
            <person name="Tian J."/>
            <person name="Zhou Y."/>
            <person name="Sheng Y."/>
            <person name="Liu T."/>
            <person name="Pan Y."/>
            <person name="Xia L."/>
            <person name="Li J."/>
            <person name="Zhao F."/>
            <person name="Cao W."/>
        </authorList>
    </citation>
    <scope>NUCLEOTIDE SEQUENCE</scope>
    <source>
        <strain evidence="11">Rmic-2018</strain>
        <tissue evidence="11">Larvae</tissue>
    </source>
</reference>
<dbReference type="AlphaFoldDB" id="A0A9J6EXW5"/>
<comment type="caution">
    <text evidence="11">The sequence shown here is derived from an EMBL/GenBank/DDBJ whole genome shotgun (WGS) entry which is preliminary data.</text>
</comment>
<dbReference type="PANTHER" id="PTHR11214">
    <property type="entry name" value="BETA-1,3-N-ACETYLGLUCOSAMINYLTRANSFERASE"/>
    <property type="match status" value="1"/>
</dbReference>
<name>A0A9J6EXW5_RHIMP</name>
<evidence type="ECO:0000256" key="7">
    <source>
        <dbReference type="ARBA" id="ARBA00022989"/>
    </source>
</evidence>
<protein>
    <recommendedName>
        <fullName evidence="10">Hexosyltransferase</fullName>
        <ecNumber evidence="10">2.4.1.-</ecNumber>
    </recommendedName>
</protein>
<dbReference type="EC" id="2.4.1.-" evidence="10"/>
<dbReference type="GO" id="GO:0006493">
    <property type="term" value="P:protein O-linked glycosylation"/>
    <property type="evidence" value="ECO:0007669"/>
    <property type="project" value="TreeGrafter"/>
</dbReference>
<evidence type="ECO:0000313" key="11">
    <source>
        <dbReference type="EMBL" id="KAH8039111.1"/>
    </source>
</evidence>
<dbReference type="Proteomes" id="UP000821866">
    <property type="component" value="Chromosome 1"/>
</dbReference>
<reference evidence="11" key="1">
    <citation type="journal article" date="2020" name="Cell">
        <title>Large-Scale Comparative Analyses of Tick Genomes Elucidate Their Genetic Diversity and Vector Capacities.</title>
        <authorList>
            <consortium name="Tick Genome and Microbiome Consortium (TIGMIC)"/>
            <person name="Jia N."/>
            <person name="Wang J."/>
            <person name="Shi W."/>
            <person name="Du L."/>
            <person name="Sun Y."/>
            <person name="Zhan W."/>
            <person name="Jiang J.F."/>
            <person name="Wang Q."/>
            <person name="Zhang B."/>
            <person name="Ji P."/>
            <person name="Bell-Sakyi L."/>
            <person name="Cui X.M."/>
            <person name="Yuan T.T."/>
            <person name="Jiang B.G."/>
            <person name="Yang W.F."/>
            <person name="Lam T.T."/>
            <person name="Chang Q.C."/>
            <person name="Ding S.J."/>
            <person name="Wang X.J."/>
            <person name="Zhu J.G."/>
            <person name="Ruan X.D."/>
            <person name="Zhao L."/>
            <person name="Wei J.T."/>
            <person name="Ye R.Z."/>
            <person name="Que T.C."/>
            <person name="Du C.H."/>
            <person name="Zhou Y.H."/>
            <person name="Cheng J.X."/>
            <person name="Dai P.F."/>
            <person name="Guo W.B."/>
            <person name="Han X.H."/>
            <person name="Huang E.J."/>
            <person name="Li L.F."/>
            <person name="Wei W."/>
            <person name="Gao Y.C."/>
            <person name="Liu J.Z."/>
            <person name="Shao H.Z."/>
            <person name="Wang X."/>
            <person name="Wang C.C."/>
            <person name="Yang T.C."/>
            <person name="Huo Q.B."/>
            <person name="Li W."/>
            <person name="Chen H.Y."/>
            <person name="Chen S.E."/>
            <person name="Zhou L.G."/>
            <person name="Ni X.B."/>
            <person name="Tian J.H."/>
            <person name="Sheng Y."/>
            <person name="Liu T."/>
            <person name="Pan Y.S."/>
            <person name="Xia L.Y."/>
            <person name="Li J."/>
            <person name="Zhao F."/>
            <person name="Cao W.C."/>
        </authorList>
    </citation>
    <scope>NUCLEOTIDE SEQUENCE</scope>
    <source>
        <strain evidence="11">Rmic-2018</strain>
    </source>
</reference>
<keyword evidence="7" id="KW-1133">Transmembrane helix</keyword>
<dbReference type="EMBL" id="JABSTU010000001">
    <property type="protein sequence ID" value="KAH8039111.1"/>
    <property type="molecule type" value="Genomic_DNA"/>
</dbReference>
<comment type="similarity">
    <text evidence="2 10">Belongs to the glycosyltransferase 31 family.</text>
</comment>
<evidence type="ECO:0000256" key="6">
    <source>
        <dbReference type="ARBA" id="ARBA00022968"/>
    </source>
</evidence>
<keyword evidence="4" id="KW-0808">Transferase</keyword>
<dbReference type="Pfam" id="PF01762">
    <property type="entry name" value="Galactosyl_T"/>
    <property type="match status" value="1"/>
</dbReference>
<dbReference type="VEuPathDB" id="VectorBase:LOC119159883"/>
<evidence type="ECO:0000313" key="12">
    <source>
        <dbReference type="Proteomes" id="UP000821866"/>
    </source>
</evidence>
<organism evidence="11 12">
    <name type="scientific">Rhipicephalus microplus</name>
    <name type="common">Cattle tick</name>
    <name type="synonym">Boophilus microplus</name>
    <dbReference type="NCBI Taxonomy" id="6941"/>
    <lineage>
        <taxon>Eukaryota</taxon>
        <taxon>Metazoa</taxon>
        <taxon>Ecdysozoa</taxon>
        <taxon>Arthropoda</taxon>
        <taxon>Chelicerata</taxon>
        <taxon>Arachnida</taxon>
        <taxon>Acari</taxon>
        <taxon>Parasitiformes</taxon>
        <taxon>Ixodida</taxon>
        <taxon>Ixodoidea</taxon>
        <taxon>Ixodidae</taxon>
        <taxon>Rhipicephalinae</taxon>
        <taxon>Rhipicephalus</taxon>
        <taxon>Boophilus</taxon>
    </lineage>
</organism>
<comment type="subcellular location">
    <subcellularLocation>
        <location evidence="1 10">Golgi apparatus membrane</location>
        <topology evidence="1 10">Single-pass type II membrane protein</topology>
    </subcellularLocation>
</comment>
<proteinExistence type="inferred from homology"/>
<evidence type="ECO:0000256" key="1">
    <source>
        <dbReference type="ARBA" id="ARBA00004323"/>
    </source>
</evidence>
<dbReference type="PANTHER" id="PTHR11214:SF376">
    <property type="entry name" value="HEXOSYLTRANSFERASE"/>
    <property type="match status" value="1"/>
</dbReference>
<evidence type="ECO:0000256" key="2">
    <source>
        <dbReference type="ARBA" id="ARBA00008661"/>
    </source>
</evidence>